<dbReference type="InterPro" id="IPR018389">
    <property type="entry name" value="DctP_fam"/>
</dbReference>
<evidence type="ECO:0000256" key="2">
    <source>
        <dbReference type="ARBA" id="ARBA00022448"/>
    </source>
</evidence>
<dbReference type="GO" id="GO:0030288">
    <property type="term" value="C:outer membrane-bounded periplasmic space"/>
    <property type="evidence" value="ECO:0007669"/>
    <property type="project" value="InterPro"/>
</dbReference>
<dbReference type="RefSeq" id="WP_251224975.1">
    <property type="nucleotide sequence ID" value="NZ_JAMBOL010000034.1"/>
</dbReference>
<evidence type="ECO:0000313" key="5">
    <source>
        <dbReference type="EMBL" id="MCM3716304.1"/>
    </source>
</evidence>
<feature type="chain" id="PRO_5040885446" evidence="4">
    <location>
        <begin position="20"/>
        <end position="348"/>
    </location>
</feature>
<protein>
    <submittedName>
        <fullName evidence="5">TRAP transporter substrate-binding protein</fullName>
    </submittedName>
</protein>
<dbReference type="CDD" id="cd13603">
    <property type="entry name" value="PBP2_TRAP_Siap_TeaA_like"/>
    <property type="match status" value="1"/>
</dbReference>
<comment type="similarity">
    <text evidence="1">Belongs to the bacterial solute-binding protein 7 family.</text>
</comment>
<keyword evidence="3 4" id="KW-0732">Signal</keyword>
<dbReference type="InterPro" id="IPR038404">
    <property type="entry name" value="TRAP_DctP_sf"/>
</dbReference>
<keyword evidence="6" id="KW-1185">Reference proteome</keyword>
<dbReference type="AlphaFoldDB" id="A0A9X2DSN6"/>
<dbReference type="EMBL" id="JAMBOL010000034">
    <property type="protein sequence ID" value="MCM3716304.1"/>
    <property type="molecule type" value="Genomic_DNA"/>
</dbReference>
<dbReference type="NCBIfam" id="TIGR00787">
    <property type="entry name" value="dctP"/>
    <property type="match status" value="1"/>
</dbReference>
<evidence type="ECO:0000256" key="1">
    <source>
        <dbReference type="ARBA" id="ARBA00009023"/>
    </source>
</evidence>
<dbReference type="Proteomes" id="UP001139179">
    <property type="component" value="Unassembled WGS sequence"/>
</dbReference>
<evidence type="ECO:0000256" key="4">
    <source>
        <dbReference type="SAM" id="SignalP"/>
    </source>
</evidence>
<evidence type="ECO:0000256" key="3">
    <source>
        <dbReference type="ARBA" id="ARBA00022729"/>
    </source>
</evidence>
<accession>A0A9X2DSN6</accession>
<dbReference type="PANTHER" id="PTHR33376:SF7">
    <property type="entry name" value="C4-DICARBOXYLATE-BINDING PROTEIN DCTB"/>
    <property type="match status" value="1"/>
</dbReference>
<dbReference type="Gene3D" id="3.40.190.170">
    <property type="entry name" value="Bacterial extracellular solute-binding protein, family 7"/>
    <property type="match status" value="1"/>
</dbReference>
<dbReference type="PANTHER" id="PTHR33376">
    <property type="match status" value="1"/>
</dbReference>
<comment type="caution">
    <text evidence="5">The sequence shown here is derived from an EMBL/GenBank/DDBJ whole genome shotgun (WGS) entry which is preliminary data.</text>
</comment>
<evidence type="ECO:0000313" key="6">
    <source>
        <dbReference type="Proteomes" id="UP001139179"/>
    </source>
</evidence>
<dbReference type="Pfam" id="PF03480">
    <property type="entry name" value="DctP"/>
    <property type="match status" value="1"/>
</dbReference>
<dbReference type="PROSITE" id="PS51257">
    <property type="entry name" value="PROKAR_LIPOPROTEIN"/>
    <property type="match status" value="1"/>
</dbReference>
<reference evidence="5" key="1">
    <citation type="submission" date="2022-05" db="EMBL/GenBank/DDBJ databases">
        <title>Comparative Genomics of Spacecraft Associated Microbes.</title>
        <authorList>
            <person name="Tran M.T."/>
            <person name="Wright A."/>
            <person name="Seuylemezian A."/>
            <person name="Eisen J."/>
            <person name="Coil D."/>
        </authorList>
    </citation>
    <scope>NUCLEOTIDE SEQUENCE</scope>
    <source>
        <strain evidence="5">214.1.1</strain>
    </source>
</reference>
<dbReference type="GO" id="GO:0055085">
    <property type="term" value="P:transmembrane transport"/>
    <property type="evidence" value="ECO:0007669"/>
    <property type="project" value="InterPro"/>
</dbReference>
<keyword evidence="2" id="KW-0813">Transport</keyword>
<feature type="signal peptide" evidence="4">
    <location>
        <begin position="1"/>
        <end position="19"/>
    </location>
</feature>
<sequence>MKKSWLSLLLLGCLIGLLAACGGGETTTNNDDSDTASQEGNGGDQEPIVLRLGHWLTEEAPQGKQYTNFANLVNEKTNGAVQVEVFPNSQLGNARDLLEGVISGTVDMTKADDAALASYVPEYGIYSLPFIFEDYEHLGNVLDSEITEEIDQKLLEETGLVSLGWSFGGFRYFITTEEVTGPDFNGLKIRAPESTVYIETIKLLNGNATPMPWGEVYTGLETGIISGLESAPSDLHLQKFYEETKYLLATNHIQASATTVINQDKWNSIPEEYQTIIKEAMREAIEIERTETEQANIDGVEAMVEEGLILNEVEDRQAFIDKVQPIWDSISNEIEGAQDIIEQIQAMK</sequence>
<dbReference type="PIRSF" id="PIRSF006470">
    <property type="entry name" value="DctB"/>
    <property type="match status" value="1"/>
</dbReference>
<organism evidence="5 6">
    <name type="scientific">Halalkalibacter oceani</name>
    <dbReference type="NCBI Taxonomy" id="1653776"/>
    <lineage>
        <taxon>Bacteria</taxon>
        <taxon>Bacillati</taxon>
        <taxon>Bacillota</taxon>
        <taxon>Bacilli</taxon>
        <taxon>Bacillales</taxon>
        <taxon>Bacillaceae</taxon>
        <taxon>Halalkalibacter</taxon>
    </lineage>
</organism>
<name>A0A9X2DSN6_9BACI</name>
<dbReference type="NCBIfam" id="NF037995">
    <property type="entry name" value="TRAP_S1"/>
    <property type="match status" value="1"/>
</dbReference>
<dbReference type="InterPro" id="IPR004682">
    <property type="entry name" value="TRAP_DctP"/>
</dbReference>
<proteinExistence type="inferred from homology"/>
<gene>
    <name evidence="5" type="ORF">M3202_19860</name>
</gene>